<feature type="region of interest" description="Disordered" evidence="1">
    <location>
        <begin position="1"/>
        <end position="25"/>
    </location>
</feature>
<proteinExistence type="predicted"/>
<dbReference type="AlphaFoldDB" id="X0Y1Q8"/>
<dbReference type="GO" id="GO:0005737">
    <property type="term" value="C:cytoplasm"/>
    <property type="evidence" value="ECO:0007669"/>
    <property type="project" value="TreeGrafter"/>
</dbReference>
<organism evidence="2">
    <name type="scientific">marine sediment metagenome</name>
    <dbReference type="NCBI Taxonomy" id="412755"/>
    <lineage>
        <taxon>unclassified sequences</taxon>
        <taxon>metagenomes</taxon>
        <taxon>ecological metagenomes</taxon>
    </lineage>
</organism>
<evidence type="ECO:0008006" key="3">
    <source>
        <dbReference type="Google" id="ProtNLM"/>
    </source>
</evidence>
<feature type="compositionally biased region" description="Basic and acidic residues" evidence="1">
    <location>
        <begin position="1"/>
        <end position="11"/>
    </location>
</feature>
<dbReference type="SMART" id="SM01211">
    <property type="entry name" value="GATase_5"/>
    <property type="match status" value="1"/>
</dbReference>
<evidence type="ECO:0000313" key="2">
    <source>
        <dbReference type="EMBL" id="GAG49779.1"/>
    </source>
</evidence>
<dbReference type="GO" id="GO:0004642">
    <property type="term" value="F:phosphoribosylformylglycinamidine synthase activity"/>
    <property type="evidence" value="ECO:0007669"/>
    <property type="project" value="TreeGrafter"/>
</dbReference>
<sequence length="72" mass="8149">DHRGAATEHYPENPNGSPGGITALTTPDGRVTIMMPHPERVFRTAQHSWHPDGWGEDGPWMRLFRNARLFVD</sequence>
<dbReference type="Gene3D" id="3.40.50.880">
    <property type="match status" value="1"/>
</dbReference>
<dbReference type="GO" id="GO:0006164">
    <property type="term" value="P:purine nucleotide biosynthetic process"/>
    <property type="evidence" value="ECO:0007669"/>
    <property type="project" value="TreeGrafter"/>
</dbReference>
<gene>
    <name evidence="2" type="ORF">S01H1_75493</name>
</gene>
<feature type="non-terminal residue" evidence="2">
    <location>
        <position position="1"/>
    </location>
</feature>
<evidence type="ECO:0000256" key="1">
    <source>
        <dbReference type="SAM" id="MobiDB-lite"/>
    </source>
</evidence>
<dbReference type="PANTHER" id="PTHR10099">
    <property type="entry name" value="PHOSPHORIBOSYLFORMYLGLYCINAMIDINE SYNTHASE"/>
    <property type="match status" value="1"/>
</dbReference>
<dbReference type="Pfam" id="PF13507">
    <property type="entry name" value="GATase_5"/>
    <property type="match status" value="1"/>
</dbReference>
<accession>X0Y1Q8</accession>
<dbReference type="InterPro" id="IPR029062">
    <property type="entry name" value="Class_I_gatase-like"/>
</dbReference>
<comment type="caution">
    <text evidence="2">The sequence shown here is derived from an EMBL/GenBank/DDBJ whole genome shotgun (WGS) entry which is preliminary data.</text>
</comment>
<dbReference type="PANTHER" id="PTHR10099:SF1">
    <property type="entry name" value="PHOSPHORIBOSYLFORMYLGLYCINAMIDINE SYNTHASE"/>
    <property type="match status" value="1"/>
</dbReference>
<name>X0Y1Q8_9ZZZZ</name>
<protein>
    <recommendedName>
        <fullName evidence="3">Phosphoribosylformylglycinamidine synthase</fullName>
    </recommendedName>
</protein>
<dbReference type="EMBL" id="BARS01050590">
    <property type="protein sequence ID" value="GAG49779.1"/>
    <property type="molecule type" value="Genomic_DNA"/>
</dbReference>
<reference evidence="2" key="1">
    <citation type="journal article" date="2014" name="Front. Microbiol.">
        <title>High frequency of phylogenetically diverse reductive dehalogenase-homologous genes in deep subseafloor sedimentary metagenomes.</title>
        <authorList>
            <person name="Kawai M."/>
            <person name="Futagami T."/>
            <person name="Toyoda A."/>
            <person name="Takaki Y."/>
            <person name="Nishi S."/>
            <person name="Hori S."/>
            <person name="Arai W."/>
            <person name="Tsubouchi T."/>
            <person name="Morono Y."/>
            <person name="Uchiyama I."/>
            <person name="Ito T."/>
            <person name="Fujiyama A."/>
            <person name="Inagaki F."/>
            <person name="Takami H."/>
        </authorList>
    </citation>
    <scope>NUCLEOTIDE SEQUENCE</scope>
    <source>
        <strain evidence="2">Expedition CK06-06</strain>
    </source>
</reference>
<dbReference type="SUPFAM" id="SSF52317">
    <property type="entry name" value="Class I glutamine amidotransferase-like"/>
    <property type="match status" value="1"/>
</dbReference>